<protein>
    <submittedName>
        <fullName evidence="3">Isochorismatase</fullName>
    </submittedName>
</protein>
<organism evidence="3 4">
    <name type="scientific">Ktedonobacter robiniae</name>
    <dbReference type="NCBI Taxonomy" id="2778365"/>
    <lineage>
        <taxon>Bacteria</taxon>
        <taxon>Bacillati</taxon>
        <taxon>Chloroflexota</taxon>
        <taxon>Ktedonobacteria</taxon>
        <taxon>Ktedonobacterales</taxon>
        <taxon>Ktedonobacteraceae</taxon>
        <taxon>Ktedonobacter</taxon>
    </lineage>
</organism>
<keyword evidence="4" id="KW-1185">Reference proteome</keyword>
<accession>A0ABQ3V7J1</accession>
<dbReference type="InterPro" id="IPR000868">
    <property type="entry name" value="Isochorismatase-like_dom"/>
</dbReference>
<proteinExistence type="predicted"/>
<dbReference type="CDD" id="cd00431">
    <property type="entry name" value="cysteine_hydrolases"/>
    <property type="match status" value="1"/>
</dbReference>
<feature type="domain" description="Isochorismatase-like" evidence="2">
    <location>
        <begin position="11"/>
        <end position="187"/>
    </location>
</feature>
<name>A0ABQ3V7J1_9CHLR</name>
<dbReference type="InterPro" id="IPR036380">
    <property type="entry name" value="Isochorismatase-like_sf"/>
</dbReference>
<dbReference type="PANTHER" id="PTHR43540:SF1">
    <property type="entry name" value="ISOCHORISMATASE HYDROLASE"/>
    <property type="match status" value="1"/>
</dbReference>
<dbReference type="RefSeq" id="WP_201376968.1">
    <property type="nucleotide sequence ID" value="NZ_BNJG01000008.1"/>
</dbReference>
<keyword evidence="1" id="KW-0378">Hydrolase</keyword>
<dbReference type="SUPFAM" id="SSF52499">
    <property type="entry name" value="Isochorismatase-like hydrolases"/>
    <property type="match status" value="1"/>
</dbReference>
<reference evidence="3 4" key="1">
    <citation type="journal article" date="2021" name="Int. J. Syst. Evol. Microbiol.">
        <title>Reticulibacter mediterranei gen. nov., sp. nov., within the new family Reticulibacteraceae fam. nov., and Ktedonospora formicarum gen. nov., sp. nov., Ktedonobacter robiniae sp. nov., Dictyobacter formicarum sp. nov. and Dictyobacter arantiisoli sp. nov., belonging to the class Ktedonobacteria.</title>
        <authorList>
            <person name="Yabe S."/>
            <person name="Zheng Y."/>
            <person name="Wang C.M."/>
            <person name="Sakai Y."/>
            <person name="Abe K."/>
            <person name="Yokota A."/>
            <person name="Donadio S."/>
            <person name="Cavaletti L."/>
            <person name="Monciardini P."/>
        </authorList>
    </citation>
    <scope>NUCLEOTIDE SEQUENCE [LARGE SCALE GENOMIC DNA]</scope>
    <source>
        <strain evidence="3 4">SOSP1-30</strain>
    </source>
</reference>
<dbReference type="PANTHER" id="PTHR43540">
    <property type="entry name" value="PEROXYUREIDOACRYLATE/UREIDOACRYLATE AMIDOHYDROLASE-RELATED"/>
    <property type="match status" value="1"/>
</dbReference>
<dbReference type="EMBL" id="BNJG01000008">
    <property type="protein sequence ID" value="GHO60946.1"/>
    <property type="molecule type" value="Genomic_DNA"/>
</dbReference>
<evidence type="ECO:0000313" key="3">
    <source>
        <dbReference type="EMBL" id="GHO60946.1"/>
    </source>
</evidence>
<sequence length="193" mass="21195">MTNITLKDEKTALLIMDYQNDILANMGERKAPLLDRATGVLQAAREAHLPIIHVVVRFREGYPEASPRNRGFSAIRQTGRLLEGTPGAEIHERVAPLSGESVVTKRRVGAFSTTDLEVILRSQDVTKLVLMGVATSGVVLSTVRWAADMDYELVVIEDCCADGDEEVHRVLTQKVFPRQASVITSEEALAALK</sequence>
<dbReference type="InterPro" id="IPR050272">
    <property type="entry name" value="Isochorismatase-like_hydrls"/>
</dbReference>
<gene>
    <name evidence="3" type="ORF">KSB_94210</name>
</gene>
<evidence type="ECO:0000256" key="1">
    <source>
        <dbReference type="ARBA" id="ARBA00022801"/>
    </source>
</evidence>
<dbReference type="Pfam" id="PF00857">
    <property type="entry name" value="Isochorismatase"/>
    <property type="match status" value="1"/>
</dbReference>
<dbReference type="Gene3D" id="3.40.50.850">
    <property type="entry name" value="Isochorismatase-like"/>
    <property type="match status" value="1"/>
</dbReference>
<evidence type="ECO:0000313" key="4">
    <source>
        <dbReference type="Proteomes" id="UP000654345"/>
    </source>
</evidence>
<dbReference type="Proteomes" id="UP000654345">
    <property type="component" value="Unassembled WGS sequence"/>
</dbReference>
<comment type="caution">
    <text evidence="3">The sequence shown here is derived from an EMBL/GenBank/DDBJ whole genome shotgun (WGS) entry which is preliminary data.</text>
</comment>
<evidence type="ECO:0000259" key="2">
    <source>
        <dbReference type="Pfam" id="PF00857"/>
    </source>
</evidence>